<evidence type="ECO:0000313" key="2">
    <source>
        <dbReference type="EMBL" id="CAF1257755.1"/>
    </source>
</evidence>
<dbReference type="EMBL" id="CAJNOJ010000184">
    <property type="protein sequence ID" value="CAF1257755.1"/>
    <property type="molecule type" value="Genomic_DNA"/>
</dbReference>
<organism evidence="2 3">
    <name type="scientific">Adineta ricciae</name>
    <name type="common">Rotifer</name>
    <dbReference type="NCBI Taxonomy" id="249248"/>
    <lineage>
        <taxon>Eukaryota</taxon>
        <taxon>Metazoa</taxon>
        <taxon>Spiralia</taxon>
        <taxon>Gnathifera</taxon>
        <taxon>Rotifera</taxon>
        <taxon>Eurotatoria</taxon>
        <taxon>Bdelloidea</taxon>
        <taxon>Adinetida</taxon>
        <taxon>Adinetidae</taxon>
        <taxon>Adineta</taxon>
    </lineage>
</organism>
<keyword evidence="1" id="KW-0732">Signal</keyword>
<feature type="chain" id="PRO_5032694312" evidence="1">
    <location>
        <begin position="21"/>
        <end position="72"/>
    </location>
</feature>
<evidence type="ECO:0000313" key="3">
    <source>
        <dbReference type="Proteomes" id="UP000663852"/>
    </source>
</evidence>
<name>A0A815AJ54_ADIRI</name>
<dbReference type="Proteomes" id="UP000663852">
    <property type="component" value="Unassembled WGS sequence"/>
</dbReference>
<gene>
    <name evidence="2" type="ORF">EDS130_LOCUS28342</name>
</gene>
<protein>
    <submittedName>
        <fullName evidence="2">Uncharacterized protein</fullName>
    </submittedName>
</protein>
<proteinExistence type="predicted"/>
<reference evidence="2" key="1">
    <citation type="submission" date="2021-02" db="EMBL/GenBank/DDBJ databases">
        <authorList>
            <person name="Nowell W R."/>
        </authorList>
    </citation>
    <scope>NUCLEOTIDE SEQUENCE</scope>
</reference>
<dbReference type="AlphaFoldDB" id="A0A815AJ54"/>
<comment type="caution">
    <text evidence="2">The sequence shown here is derived from an EMBL/GenBank/DDBJ whole genome shotgun (WGS) entry which is preliminary data.</text>
</comment>
<accession>A0A815AJ54</accession>
<sequence length="72" mass="8263">MGANDITILLWISVTPGCFSCLYRNILSVNNIFVCLWFCSRNKFQTEVDNVSLGNRNVKSYLHKAIVKNLCY</sequence>
<feature type="signal peptide" evidence="1">
    <location>
        <begin position="1"/>
        <end position="20"/>
    </location>
</feature>
<evidence type="ECO:0000256" key="1">
    <source>
        <dbReference type="SAM" id="SignalP"/>
    </source>
</evidence>